<dbReference type="PROSITE" id="PS50084">
    <property type="entry name" value="KH_TYPE_1"/>
    <property type="match status" value="1"/>
</dbReference>
<dbReference type="SMART" id="SM00322">
    <property type="entry name" value="KH"/>
    <property type="match status" value="1"/>
</dbReference>
<name>A0A803WFV5_FICAL</name>
<dbReference type="Pfam" id="PF00013">
    <property type="entry name" value="KH_1"/>
    <property type="match status" value="1"/>
</dbReference>
<evidence type="ECO:0000259" key="3">
    <source>
        <dbReference type="SMART" id="SM00322"/>
    </source>
</evidence>
<organism evidence="4 5">
    <name type="scientific">Ficedula albicollis</name>
    <name type="common">Collared flycatcher</name>
    <name type="synonym">Muscicapa albicollis</name>
    <dbReference type="NCBI Taxonomy" id="59894"/>
    <lineage>
        <taxon>Eukaryota</taxon>
        <taxon>Metazoa</taxon>
        <taxon>Chordata</taxon>
        <taxon>Craniata</taxon>
        <taxon>Vertebrata</taxon>
        <taxon>Euteleostomi</taxon>
        <taxon>Archelosauria</taxon>
        <taxon>Archosauria</taxon>
        <taxon>Dinosauria</taxon>
        <taxon>Saurischia</taxon>
        <taxon>Theropoda</taxon>
        <taxon>Coelurosauria</taxon>
        <taxon>Aves</taxon>
        <taxon>Neognathae</taxon>
        <taxon>Neoaves</taxon>
        <taxon>Telluraves</taxon>
        <taxon>Australaves</taxon>
        <taxon>Passeriformes</taxon>
        <taxon>Muscicapidae</taxon>
        <taxon>Ficedula</taxon>
    </lineage>
</organism>
<sequence length="150" mass="16521">MMAAAPIQQNGTHTGVPIDLDPPDSRKRPLEAPPEAGSTKRTNTGEDGQYFLKVLIPSYAAGSIIGKGGQTIVQLQKETGATIKLSKSKDFYPDACAQNSPSVTYVSVSKEDRKRTYYKCLGKLHNQNLEIRKCQHYCLHTIIMKNLLKG</sequence>
<dbReference type="GO" id="GO:0003723">
    <property type="term" value="F:RNA binding"/>
    <property type="evidence" value="ECO:0007669"/>
    <property type="project" value="UniProtKB-UniRule"/>
</dbReference>
<dbReference type="AlphaFoldDB" id="A0A803WFV5"/>
<dbReference type="InterPro" id="IPR036612">
    <property type="entry name" value="KH_dom_type_1_sf"/>
</dbReference>
<dbReference type="Proteomes" id="UP000016665">
    <property type="component" value="Chromosome 5"/>
</dbReference>
<protein>
    <submittedName>
        <fullName evidence="4">NOVA alternative splicing regulator 1</fullName>
    </submittedName>
</protein>
<feature type="domain" description="K Homology" evidence="3">
    <location>
        <begin position="48"/>
        <end position="125"/>
    </location>
</feature>
<dbReference type="GeneTree" id="ENSGT00940000155573"/>
<keyword evidence="1" id="KW-0694">RNA-binding</keyword>
<feature type="region of interest" description="Disordered" evidence="2">
    <location>
        <begin position="1"/>
        <end position="45"/>
    </location>
</feature>
<reference evidence="4" key="2">
    <citation type="submission" date="2025-08" db="UniProtKB">
        <authorList>
            <consortium name="Ensembl"/>
        </authorList>
    </citation>
    <scope>IDENTIFICATION</scope>
</reference>
<keyword evidence="5" id="KW-1185">Reference proteome</keyword>
<accession>A0A803WFV5</accession>
<dbReference type="Gene3D" id="3.30.1370.10">
    <property type="entry name" value="K Homology domain, type 1"/>
    <property type="match status" value="1"/>
</dbReference>
<evidence type="ECO:0000313" key="5">
    <source>
        <dbReference type="Proteomes" id="UP000016665"/>
    </source>
</evidence>
<evidence type="ECO:0000256" key="2">
    <source>
        <dbReference type="SAM" id="MobiDB-lite"/>
    </source>
</evidence>
<reference evidence="4 5" key="1">
    <citation type="journal article" date="2012" name="Nature">
        <title>The genomic landscape of species divergence in Ficedula flycatchers.</title>
        <authorList>
            <person name="Ellegren H."/>
            <person name="Smeds L."/>
            <person name="Burri R."/>
            <person name="Olason P.I."/>
            <person name="Backstrom N."/>
            <person name="Kawakami T."/>
            <person name="Kunstner A."/>
            <person name="Makinen H."/>
            <person name="Nadachowska-Brzyska K."/>
            <person name="Qvarnstrom A."/>
            <person name="Uebbing S."/>
            <person name="Wolf J.B."/>
        </authorList>
    </citation>
    <scope>NUCLEOTIDE SEQUENCE [LARGE SCALE GENOMIC DNA]</scope>
</reference>
<dbReference type="SUPFAM" id="SSF54791">
    <property type="entry name" value="Eukaryotic type KH-domain (KH-domain type I)"/>
    <property type="match status" value="1"/>
</dbReference>
<dbReference type="InterPro" id="IPR004087">
    <property type="entry name" value="KH_dom"/>
</dbReference>
<dbReference type="InterPro" id="IPR004088">
    <property type="entry name" value="KH_dom_type_1"/>
</dbReference>
<evidence type="ECO:0000256" key="1">
    <source>
        <dbReference type="PROSITE-ProRule" id="PRU00117"/>
    </source>
</evidence>
<proteinExistence type="predicted"/>
<evidence type="ECO:0000313" key="4">
    <source>
        <dbReference type="Ensembl" id="ENSFALP00000033861.1"/>
    </source>
</evidence>
<gene>
    <name evidence="4" type="primary">NOVA1</name>
</gene>
<dbReference type="Ensembl" id="ENSFALT00000042809.1">
    <property type="protein sequence ID" value="ENSFALP00000033861.1"/>
    <property type="gene ID" value="ENSFALG00000028001.1"/>
</dbReference>
<reference evidence="4" key="3">
    <citation type="submission" date="2025-09" db="UniProtKB">
        <authorList>
            <consortium name="Ensembl"/>
        </authorList>
    </citation>
    <scope>IDENTIFICATION</scope>
</reference>